<dbReference type="Pfam" id="PF13193">
    <property type="entry name" value="AMP-binding_C"/>
    <property type="match status" value="1"/>
</dbReference>
<dbReference type="InterPro" id="IPR001242">
    <property type="entry name" value="Condensation_dom"/>
</dbReference>
<dbReference type="FunFam" id="2.30.38.10:FF:000001">
    <property type="entry name" value="Non-ribosomal peptide synthetase PvdI"/>
    <property type="match status" value="1"/>
</dbReference>
<keyword evidence="5" id="KW-0045">Antibiotic biosynthesis</keyword>
<evidence type="ECO:0000313" key="8">
    <source>
        <dbReference type="Proteomes" id="UP000238762"/>
    </source>
</evidence>
<dbReference type="GO" id="GO:0003824">
    <property type="term" value="F:catalytic activity"/>
    <property type="evidence" value="ECO:0007669"/>
    <property type="project" value="InterPro"/>
</dbReference>
<dbReference type="SUPFAM" id="SSF52777">
    <property type="entry name" value="CoA-dependent acyltransferases"/>
    <property type="match status" value="4"/>
</dbReference>
<reference evidence="7 8" key="1">
    <citation type="submission" date="2018-02" db="EMBL/GenBank/DDBJ databases">
        <authorList>
            <person name="Cohen D.B."/>
            <person name="Kent A.D."/>
        </authorList>
    </citation>
    <scope>NUCLEOTIDE SEQUENCE [LARGE SCALE GENOMIC DNA]</scope>
    <source>
        <strain evidence="7 8">CCAP 1448/3</strain>
    </source>
</reference>
<dbReference type="FunFam" id="3.30.300.30:FF:000010">
    <property type="entry name" value="Enterobactin synthetase component F"/>
    <property type="match status" value="1"/>
</dbReference>
<dbReference type="CDD" id="cd19534">
    <property type="entry name" value="E_NRPS"/>
    <property type="match status" value="1"/>
</dbReference>
<evidence type="ECO:0000256" key="1">
    <source>
        <dbReference type="ARBA" id="ARBA00001957"/>
    </source>
</evidence>
<dbReference type="InterPro" id="IPR010060">
    <property type="entry name" value="NRPS_synth"/>
</dbReference>
<accession>A0A2T1BYX3</accession>
<dbReference type="RefSeq" id="WP_106290439.1">
    <property type="nucleotide sequence ID" value="NZ_CAWNTC010000154.1"/>
</dbReference>
<evidence type="ECO:0000256" key="4">
    <source>
        <dbReference type="ARBA" id="ARBA00022553"/>
    </source>
</evidence>
<dbReference type="InterPro" id="IPR000873">
    <property type="entry name" value="AMP-dep_synth/lig_dom"/>
</dbReference>
<dbReference type="PANTHER" id="PTHR45398">
    <property type="match status" value="1"/>
</dbReference>
<feature type="domain" description="Carrier" evidence="6">
    <location>
        <begin position="1027"/>
        <end position="1101"/>
    </location>
</feature>
<proteinExistence type="inferred from homology"/>
<dbReference type="Gene3D" id="3.30.559.10">
    <property type="entry name" value="Chloramphenicol acetyltransferase-like domain"/>
    <property type="match status" value="2"/>
</dbReference>
<keyword evidence="3" id="KW-0596">Phosphopantetheine</keyword>
<dbReference type="PROSITE" id="PS00455">
    <property type="entry name" value="AMP_BINDING"/>
    <property type="match status" value="1"/>
</dbReference>
<dbReference type="FunFam" id="1.10.1200.10:FF:000005">
    <property type="entry name" value="Nonribosomal peptide synthetase 1"/>
    <property type="match status" value="1"/>
</dbReference>
<dbReference type="CDD" id="cd05930">
    <property type="entry name" value="A_NRPS"/>
    <property type="match status" value="1"/>
</dbReference>
<dbReference type="Pfam" id="PF00668">
    <property type="entry name" value="Condensation"/>
    <property type="match status" value="2"/>
</dbReference>
<dbReference type="Gene3D" id="1.10.1200.10">
    <property type="entry name" value="ACP-like"/>
    <property type="match status" value="1"/>
</dbReference>
<name>A0A2T1BYX3_9CYAN</name>
<dbReference type="PROSITE" id="PS50075">
    <property type="entry name" value="CARRIER"/>
    <property type="match status" value="1"/>
</dbReference>
<dbReference type="Gene3D" id="3.30.300.30">
    <property type="match status" value="1"/>
</dbReference>
<dbReference type="CDD" id="cd19531">
    <property type="entry name" value="LCL_NRPS-like"/>
    <property type="match status" value="1"/>
</dbReference>
<dbReference type="Gene3D" id="3.30.559.30">
    <property type="entry name" value="Nonribosomal peptide synthetase, condensation domain"/>
    <property type="match status" value="2"/>
</dbReference>
<evidence type="ECO:0000256" key="2">
    <source>
        <dbReference type="ARBA" id="ARBA00006432"/>
    </source>
</evidence>
<organism evidence="7 8">
    <name type="scientific">Merismopedia glauca CCAP 1448/3</name>
    <dbReference type="NCBI Taxonomy" id="1296344"/>
    <lineage>
        <taxon>Bacteria</taxon>
        <taxon>Bacillati</taxon>
        <taxon>Cyanobacteriota</taxon>
        <taxon>Cyanophyceae</taxon>
        <taxon>Synechococcales</taxon>
        <taxon>Merismopediaceae</taxon>
        <taxon>Merismopedia</taxon>
    </lineage>
</organism>
<dbReference type="GO" id="GO:0017000">
    <property type="term" value="P:antibiotic biosynthetic process"/>
    <property type="evidence" value="ECO:0007669"/>
    <property type="project" value="UniProtKB-KW"/>
</dbReference>
<comment type="caution">
    <text evidence="7">The sequence shown here is derived from an EMBL/GenBank/DDBJ whole genome shotgun (WGS) entry which is preliminary data.</text>
</comment>
<dbReference type="InterPro" id="IPR023213">
    <property type="entry name" value="CAT-like_dom_sf"/>
</dbReference>
<dbReference type="Pfam" id="PF00501">
    <property type="entry name" value="AMP-binding"/>
    <property type="match status" value="1"/>
</dbReference>
<dbReference type="NCBIfam" id="TIGR01720">
    <property type="entry name" value="NRPS-para261"/>
    <property type="match status" value="1"/>
</dbReference>
<dbReference type="NCBIfam" id="TIGR01733">
    <property type="entry name" value="AA-adenyl-dom"/>
    <property type="match status" value="1"/>
</dbReference>
<dbReference type="InterPro" id="IPR006162">
    <property type="entry name" value="Ppantetheine_attach_site"/>
</dbReference>
<evidence type="ECO:0000256" key="5">
    <source>
        <dbReference type="ARBA" id="ARBA00023194"/>
    </source>
</evidence>
<dbReference type="PROSITE" id="PS00012">
    <property type="entry name" value="PHOSPHOPANTETHEINE"/>
    <property type="match status" value="1"/>
</dbReference>
<reference evidence="7 8" key="2">
    <citation type="submission" date="2018-03" db="EMBL/GenBank/DDBJ databases">
        <title>The ancient ancestry and fast evolution of plastids.</title>
        <authorList>
            <person name="Moore K.R."/>
            <person name="Magnabosco C."/>
            <person name="Momper L."/>
            <person name="Gold D.A."/>
            <person name="Bosak T."/>
            <person name="Fournier G.P."/>
        </authorList>
    </citation>
    <scope>NUCLEOTIDE SEQUENCE [LARGE SCALE GENOMIC DNA]</scope>
    <source>
        <strain evidence="7 8">CCAP 1448/3</strain>
    </source>
</reference>
<evidence type="ECO:0000313" key="7">
    <source>
        <dbReference type="EMBL" id="PSB01236.1"/>
    </source>
</evidence>
<dbReference type="OrthoDB" id="9757538at2"/>
<dbReference type="Proteomes" id="UP000238762">
    <property type="component" value="Unassembled WGS sequence"/>
</dbReference>
<dbReference type="SUPFAM" id="SSF47336">
    <property type="entry name" value="ACP-like"/>
    <property type="match status" value="1"/>
</dbReference>
<dbReference type="SUPFAM" id="SSF56801">
    <property type="entry name" value="Acetyl-CoA synthetase-like"/>
    <property type="match status" value="1"/>
</dbReference>
<dbReference type="InterPro" id="IPR009081">
    <property type="entry name" value="PP-bd_ACP"/>
</dbReference>
<dbReference type="PANTHER" id="PTHR45398:SF1">
    <property type="entry name" value="ENZYME, PUTATIVE (JCVI)-RELATED"/>
    <property type="match status" value="1"/>
</dbReference>
<dbReference type="Gene3D" id="2.30.38.10">
    <property type="entry name" value="Luciferase, Domain 3"/>
    <property type="match status" value="1"/>
</dbReference>
<dbReference type="FunFam" id="3.40.50.980:FF:000001">
    <property type="entry name" value="Non-ribosomal peptide synthetase"/>
    <property type="match status" value="1"/>
</dbReference>
<comment type="cofactor">
    <cofactor evidence="1">
        <name>pantetheine 4'-phosphate</name>
        <dbReference type="ChEBI" id="CHEBI:47942"/>
    </cofactor>
</comment>
<dbReference type="InterPro" id="IPR020845">
    <property type="entry name" value="AMP-binding_CS"/>
</dbReference>
<evidence type="ECO:0000256" key="3">
    <source>
        <dbReference type="ARBA" id="ARBA00022450"/>
    </source>
</evidence>
<protein>
    <submittedName>
        <fullName evidence="7">Non-ribosomal peptide synthetase</fullName>
    </submittedName>
</protein>
<sequence>KLAALTPEQRALLDLKLKQKGLQYPHEKLERKQRNHLDSLPLSYGQERLWVLHQLQPEVPFYNEVGCWKIAGDLNAIALEQSLAEIIQRHETLRTKFVTEAERPIQIILPIPEFKLEIIDLSDRSDLVLEIIQAETQKSFDLSQGYLYRIQLLHISPNEHILLVVLHHIICDGWSMGVFIQELAKLYLNFSHQKASPLPTIKLQYADYAIWQRQRLSESVLQTQLDYWKQQLSGNLPILELPSFRSRQLQVDSWRGKTKSARLSPELTQKLKAIAQHEGATLYMTLLAAFKTLLYRYTGLTDILVGSPIANRDRPQLEGLIGLFLNTLVLRTDLSGNPSFQQLLKRVRKVALEAYRHQDLPFEKLVDELQPERNLSQSPLFQVMFILQNSPISALELPDLKVSPIPVDNGTAIFDLTFNLQEVNGGLQVDCEYNADLLDDSTISNLLDNWETLLRGIVANPQTRISELPLVNPHRGAMHCTRTTLKEQQFVSVVDLFELRVKEAPEAIAVVFEEEKLTYQELDEKANLLAESLRSLGVKPEILVGICLEPSLELITAVLGVLKAGGAYLPLDPAYPPERLGFMLQDSSASVLITQNRWLPTPPHHSAQIICLDADGAENTRRMEFAAIQPKSACADYFQPAKAGFVCIAPDFQSEGNLSTLAYIIYTSGSTSQPKGVMVTHGSWLNAYLGWEEAYGLREKPSSHLQMASFSFDVFAGNLVRALCSGGKLILCPKETLLEPAKLYQLMVREKVDRAEFIPSVLRHLVKYLVETGKSLDFMRSLIVGSDSWYVSEHLHLQQFCGEQTDLINSYGVTEATIDTTYFPTPDTDLAVDRLVPIGYPFPNSEVYVLDSYLQPVPTGVTGELYIGGAGLARGYYQRPDLTAEKFIPHPYSNGDRLYRTGDLVRYLPDGNLEYLGRIDNQAKIRGMRIELAEVEAAIQEYSSIKTAVAVVREDIPGDKRLVAYITPHCQLEELRRYLKQKLPSHLIPSSFVFLDSFPITPNGKIDRRALPIPDTSRPEVSASFAPPKTEIEIKLAEIWAEVLNLQQIGRYDNFFELGGDSILAIGAIAKANQQGLHLTPRQLFQSQTIAELANEVTTIPQTITEQGVVTGSVPLTPIQHWFFQQEFQEMHHWNQSVWLEVKPDIDAQILAEAFKAILIHHDALRMQFTQQNGTWKQVCLAPSDLVPCLQFDLSRLSESEQELEMDILAKQLQASLDLEFGLLVKVAFFHLGSHKPSNLCIAIHHLVVDGVSWRILLEDWQTAYQQLSQKQAIALPPKTTSFKQWAEKLLTYATLPQIQSEKDFWLSNFYPSHIPIDFPQKEYQTQNPKSSSVGDSLPSGIAARSAIQNPKSNNTVADSQTITVKLSATETQALLQDVPAAYRTQIEEVLLTALVQAFGEWTGRSRLLIDLEGHGRQEIDEEVDISRTVGWFTTVFPVSLNLEGLREPEDALPTIKEQMRAIPQHGFNYGVWRYLTENPEHFASASPVGAGLESSFKTFPTPHTPHPTPCSPEVSFNYLGQLDRSFAKDAVFNLLADKDSLTYSPQSHRPYLLEIDAHIAAGELKALWTYSRNLHHRHTIEHLAQNFIKKLRSLIHHCQSPDAGGYTPSDFPLAQMDFEELNSVLAQVG</sequence>
<dbReference type="InterPro" id="IPR010071">
    <property type="entry name" value="AA_adenyl_dom"/>
</dbReference>
<keyword evidence="8" id="KW-1185">Reference proteome</keyword>
<feature type="non-terminal residue" evidence="7">
    <location>
        <position position="1"/>
    </location>
</feature>
<keyword evidence="4" id="KW-0597">Phosphoprotein</keyword>
<evidence type="ECO:0000259" key="6">
    <source>
        <dbReference type="PROSITE" id="PS50075"/>
    </source>
</evidence>
<dbReference type="Pfam" id="PF00550">
    <property type="entry name" value="PP-binding"/>
    <property type="match status" value="1"/>
</dbReference>
<dbReference type="GO" id="GO:0008610">
    <property type="term" value="P:lipid biosynthetic process"/>
    <property type="evidence" value="ECO:0007669"/>
    <property type="project" value="UniProtKB-ARBA"/>
</dbReference>
<dbReference type="InterPro" id="IPR036736">
    <property type="entry name" value="ACP-like_sf"/>
</dbReference>
<dbReference type="GO" id="GO:0044550">
    <property type="term" value="P:secondary metabolite biosynthetic process"/>
    <property type="evidence" value="ECO:0007669"/>
    <property type="project" value="UniProtKB-ARBA"/>
</dbReference>
<dbReference type="InterPro" id="IPR045851">
    <property type="entry name" value="AMP-bd_C_sf"/>
</dbReference>
<dbReference type="Gene3D" id="3.40.50.980">
    <property type="match status" value="2"/>
</dbReference>
<dbReference type="InterPro" id="IPR025110">
    <property type="entry name" value="AMP-bd_C"/>
</dbReference>
<dbReference type="EMBL" id="PVWJ01000121">
    <property type="protein sequence ID" value="PSB01236.1"/>
    <property type="molecule type" value="Genomic_DNA"/>
</dbReference>
<comment type="similarity">
    <text evidence="2">Belongs to the ATP-dependent AMP-binding enzyme family.</text>
</comment>
<gene>
    <name evidence="7" type="ORF">C7B64_19365</name>
</gene>